<feature type="region of interest" description="Disordered" evidence="1">
    <location>
        <begin position="192"/>
        <end position="213"/>
    </location>
</feature>
<feature type="domain" description="Bacterial Ig-like" evidence="2">
    <location>
        <begin position="1795"/>
        <end position="1881"/>
    </location>
</feature>
<protein>
    <submittedName>
        <fullName evidence="3">Putative hemagglutinin/hemolysin-related protein</fullName>
    </submittedName>
</protein>
<feature type="domain" description="Bacterial Ig-like" evidence="2">
    <location>
        <begin position="2224"/>
        <end position="2303"/>
    </location>
</feature>
<evidence type="ECO:0000259" key="2">
    <source>
        <dbReference type="Pfam" id="PF19077"/>
    </source>
</evidence>
<feature type="domain" description="Bacterial Ig-like" evidence="2">
    <location>
        <begin position="235"/>
        <end position="313"/>
    </location>
</feature>
<dbReference type="eggNOG" id="COG3266">
    <property type="taxonomic scope" value="Bacteria"/>
</dbReference>
<feature type="domain" description="Bacterial Ig-like" evidence="2">
    <location>
        <begin position="2855"/>
        <end position="2937"/>
    </location>
</feature>
<dbReference type="STRING" id="999541.bgla_2g00530"/>
<dbReference type="Proteomes" id="UP000008316">
    <property type="component" value="Chromosome 2"/>
</dbReference>
<feature type="domain" description="Bacterial Ig-like" evidence="2">
    <location>
        <begin position="1588"/>
        <end position="1675"/>
    </location>
</feature>
<feature type="region of interest" description="Disordered" evidence="1">
    <location>
        <begin position="1136"/>
        <end position="1155"/>
    </location>
</feature>
<keyword evidence="4" id="KW-1185">Reference proteome</keyword>
<dbReference type="HOGENOM" id="CLU_000252_0_0_4"/>
<dbReference type="EMBL" id="CP002600">
    <property type="protein sequence ID" value="AEA62534.1"/>
    <property type="molecule type" value="Genomic_DNA"/>
</dbReference>
<evidence type="ECO:0000256" key="1">
    <source>
        <dbReference type="SAM" id="MobiDB-lite"/>
    </source>
</evidence>
<feature type="compositionally biased region" description="Polar residues" evidence="1">
    <location>
        <begin position="1074"/>
        <end position="1083"/>
    </location>
</feature>
<feature type="domain" description="Bacterial Ig-like" evidence="2">
    <location>
        <begin position="1287"/>
        <end position="1364"/>
    </location>
</feature>
<feature type="region of interest" description="Disordered" evidence="1">
    <location>
        <begin position="1061"/>
        <end position="1087"/>
    </location>
</feature>
<proteinExistence type="predicted"/>
<dbReference type="InterPro" id="IPR013783">
    <property type="entry name" value="Ig-like_fold"/>
</dbReference>
<feature type="domain" description="Bacterial Ig-like" evidence="2">
    <location>
        <begin position="1063"/>
        <end position="1152"/>
    </location>
</feature>
<evidence type="ECO:0000313" key="4">
    <source>
        <dbReference type="Proteomes" id="UP000008316"/>
    </source>
</evidence>
<feature type="domain" description="Bacterial Ig-like" evidence="2">
    <location>
        <begin position="2751"/>
        <end position="2820"/>
    </location>
</feature>
<dbReference type="Pfam" id="PF19077">
    <property type="entry name" value="Big_13"/>
    <property type="match status" value="27"/>
</dbReference>
<feature type="domain" description="Bacterial Ig-like" evidence="2">
    <location>
        <begin position="2317"/>
        <end position="2411"/>
    </location>
</feature>
<feature type="domain" description="Bacterial Ig-like" evidence="2">
    <location>
        <begin position="2638"/>
        <end position="2724"/>
    </location>
</feature>
<feature type="domain" description="Bacterial Ig-like" evidence="2">
    <location>
        <begin position="966"/>
        <end position="1046"/>
    </location>
</feature>
<feature type="domain" description="Bacterial Ig-like" evidence="2">
    <location>
        <begin position="1689"/>
        <end position="1781"/>
    </location>
</feature>
<feature type="domain" description="Bacterial Ig-like" evidence="2">
    <location>
        <begin position="753"/>
        <end position="840"/>
    </location>
</feature>
<dbReference type="eggNOG" id="COG2931">
    <property type="taxonomic scope" value="Bacteria"/>
</dbReference>
<feature type="domain" description="Bacterial Ig-like" evidence="2">
    <location>
        <begin position="1911"/>
        <end position="1993"/>
    </location>
</feature>
<dbReference type="Gene3D" id="2.60.40.10">
    <property type="entry name" value="Immunoglobulins"/>
    <property type="match status" value="6"/>
</dbReference>
<feature type="region of interest" description="Disordered" evidence="1">
    <location>
        <begin position="400"/>
        <end position="420"/>
    </location>
</feature>
<feature type="domain" description="Bacterial Ig-like" evidence="2">
    <location>
        <begin position="2963"/>
        <end position="3039"/>
    </location>
</feature>
<feature type="compositionally biased region" description="Low complexity" evidence="1">
    <location>
        <begin position="3070"/>
        <end position="3083"/>
    </location>
</feature>
<accession>F2LIF5</accession>
<feature type="domain" description="Bacterial Ig-like" evidence="2">
    <location>
        <begin position="1488"/>
        <end position="1570"/>
    </location>
</feature>
<feature type="compositionally biased region" description="Polar residues" evidence="1">
    <location>
        <begin position="3043"/>
        <end position="3058"/>
    </location>
</feature>
<feature type="region of interest" description="Disordered" evidence="1">
    <location>
        <begin position="3043"/>
        <end position="3121"/>
    </location>
</feature>
<gene>
    <name evidence="3" type="ordered locus">bgla_2g00530</name>
</gene>
<feature type="domain" description="Bacterial Ig-like" evidence="2">
    <location>
        <begin position="1162"/>
        <end position="1251"/>
    </location>
</feature>
<feature type="domain" description="Bacterial Ig-like" evidence="2">
    <location>
        <begin position="2436"/>
        <end position="2519"/>
    </location>
</feature>
<feature type="domain" description="Bacterial Ig-like" evidence="2">
    <location>
        <begin position="2116"/>
        <end position="2198"/>
    </location>
</feature>
<feature type="compositionally biased region" description="Polar residues" evidence="1">
    <location>
        <begin position="1693"/>
        <end position="1707"/>
    </location>
</feature>
<dbReference type="eggNOG" id="COG2373">
    <property type="taxonomic scope" value="Bacteria"/>
</dbReference>
<dbReference type="KEGG" id="bgd:bgla_2g00530"/>
<feature type="domain" description="Bacterial Ig-like" evidence="2">
    <location>
        <begin position="1382"/>
        <end position="1469"/>
    </location>
</feature>
<feature type="region of interest" description="Disordered" evidence="1">
    <location>
        <begin position="1801"/>
        <end position="1822"/>
    </location>
</feature>
<feature type="domain" description="Bacterial Ig-like" evidence="2">
    <location>
        <begin position="2538"/>
        <end position="2621"/>
    </location>
</feature>
<organism evidence="3 4">
    <name type="scientific">Burkholderia gladioli (strain BSR3)</name>
    <dbReference type="NCBI Taxonomy" id="999541"/>
    <lineage>
        <taxon>Bacteria</taxon>
        <taxon>Pseudomonadati</taxon>
        <taxon>Pseudomonadota</taxon>
        <taxon>Betaproteobacteria</taxon>
        <taxon>Burkholderiales</taxon>
        <taxon>Burkholderiaceae</taxon>
        <taxon>Burkholderia</taxon>
    </lineage>
</organism>
<feature type="domain" description="Bacterial Ig-like" evidence="2">
    <location>
        <begin position="333"/>
        <end position="419"/>
    </location>
</feature>
<reference evidence="3 4" key="1">
    <citation type="journal article" date="2011" name="J. Bacteriol.">
        <title>Complete genome sequence of Burkholderia gladioli BSR3.</title>
        <authorList>
            <person name="Seo Y.S."/>
            <person name="Lim J."/>
            <person name="Choi B.S."/>
            <person name="Kim H."/>
            <person name="Goo E."/>
            <person name="Lee B."/>
            <person name="Lim J.S."/>
            <person name="Choi I.Y."/>
            <person name="Moon J.S."/>
            <person name="Kim J."/>
            <person name="Hwang I."/>
        </authorList>
    </citation>
    <scope>NUCLEOTIDE SEQUENCE [LARGE SCALE GENOMIC DNA]</scope>
    <source>
        <strain evidence="3 4">BSR3</strain>
    </source>
</reference>
<feature type="region of interest" description="Disordered" evidence="1">
    <location>
        <begin position="1691"/>
        <end position="1721"/>
    </location>
</feature>
<feature type="domain" description="Bacterial Ig-like" evidence="2">
    <location>
        <begin position="537"/>
        <end position="628"/>
    </location>
</feature>
<feature type="domain" description="Bacterial Ig-like" evidence="2">
    <location>
        <begin position="859"/>
        <end position="941"/>
    </location>
</feature>
<feature type="compositionally biased region" description="Basic and acidic residues" evidence="1">
    <location>
        <begin position="192"/>
        <end position="207"/>
    </location>
</feature>
<dbReference type="InterPro" id="IPR044016">
    <property type="entry name" value="Big_13"/>
</dbReference>
<feature type="compositionally biased region" description="Basic and acidic residues" evidence="1">
    <location>
        <begin position="1744"/>
        <end position="1755"/>
    </location>
</feature>
<name>F2LIF5_BURGS</name>
<feature type="domain" description="Bacterial Ig-like" evidence="2">
    <location>
        <begin position="2019"/>
        <end position="2097"/>
    </location>
</feature>
<feature type="domain" description="Bacterial Ig-like" evidence="2">
    <location>
        <begin position="435"/>
        <end position="522"/>
    </location>
</feature>
<dbReference type="Gene3D" id="3.30.420.430">
    <property type="match status" value="17"/>
</dbReference>
<dbReference type="NCBIfam" id="NF033510">
    <property type="entry name" value="Ca_tandemer"/>
    <property type="match status" value="25"/>
</dbReference>
<feature type="domain" description="Bacterial Ig-like" evidence="2">
    <location>
        <begin position="658"/>
        <end position="736"/>
    </location>
</feature>
<sequence length="3236" mass="332020">MNYSVDVRQSIKELTVSNHVIKLAAVSGKTITQTIELQPGVAGAPASLDAVANGKFVLIDESTGLAPRQVAVKRVGQDLHIGLEGASADQPQVVIENYYGSGSQLVGEAEGGQYYEYAVSSNANSGAALSSLAEDAGASVELSQSSLLPGFADTMAAAPGAGALGLGTLGAIGAAFAVPAAVLAGGLVDSARGKDSAVDDRPTEHPQTKAGPAAPLLAGVYDDEGPQLKAIPDGGYTEDITPVFKGQGQTPGDSIEIWNGSERLGRTTVDAEGNWSLSLDDALVGGTYTFSIVEVDPLGHASDPTQFTMTVDTSPPSRPLIDRVVDDVDPHVGIVNRNEATNDTRPIIEGRGKIGSIVCVYDNGGSEAIGSVKIGESGTWSFRVPDELSEGSHSFTAQAQDHLGRKSSMSKPYTVDVDTTPPGQPTILQVVDHVGSIQGALENHAVSDDPKPVLSGQAEAGSIVAIYDGDTRIGSVVADSSGAWTFTPRAPLPEGEHVLTVSAEDEAGNVSVPSEPFVLEVDVTPPAPPVIVEVIDKVGTETGPLNQHDITDDAQPELKGTAEAGSLVLIYDTVFGKQVLLGSVVADVDGNWAFQPASPLPEGDHRLTMIARDAAGNESEVSDGFDFTLQVGGVPVMASITGVFDAIEPHVGNVEKFGVTNDSQPTVIGTAAAGSIVQIFMDGRNVASTTADELGRWTYRPEVPLADGSHMFAVSAPAPNGGGTSQTGEYPIVVDTTPPAASMNEVLMDGVGDVTGPIANGATTDDASPIYTGRAEAGATVTIHDGGKVIGSTVAGEDGNWTFRFPQALADGPHRLSTTVTDRAGNSSARGEAHEFTVDTSQLAITITQVVDHVGVSQGALQSGQPTDDRQPEVMGKARANSLVKVYVDGEAVGSTQADANGSWSLKLPDALSEGKHAITASSTTDGTESERTKPFTLNVDITPPAQPAIESVQDDVGAVQTPVENHGVTDDTTPTLKGTAEANALVTIHDGGVAIGSTFADNNGHWSFTPPVSLSDGEHGFAATARDVAGNESVASDIYTVNIDTSGPGRVVITDALDDQAPQTGSVPDGGDTNDTSPTLQGTAKPGSIVTILDNGAVLGSTTTDASGNWSFTPDRQHLLSEGRHVLTAHSKDLSGAKSELSGPYELNVDTTAPGKPSITEVHDQAGEETGLLKPNDITDDAQPVLKGQAESNSLVMVYDTVFGRQVLLGSARADADGNWTFRPASPLSEGEHALQVLARDAAGNESEPSDGFGFVLQVGSVPSVPAITGVFDGVEPQVGNIAPGGVTNDPRPTVNGTAKAGEIVHLYLDGQALGTAIAGENGRWSYRPESPLSEGEHAFHAIAEDANGGKSPETGMYVIEVDVTAPTASTSETLMDGVGDVTGPIANGATTDDAAPIYTGRAEAGAIVTIHDDDKVIGSTVVGEDGNWTFRFPQALADGPHRLSTTVTDQAGNSSAHGETHEFTVDTSQLAITIDQVVDHVGVSQGALQSGQPTDDPQPEVMGKARANSLVKVYVDGEAAGSTQADANGNWSLRLPNAVPEGEHAITASATTDGTESGQTKPFTLNVDITPPVQPAIDSVYDDVGSSKGPIANHGATDDTTPTLKGTAEANALVMIRDGGVAIGSTFADSHGQWSFTPAVALKDGDHSFTVTARDTAGNESQASMPFELRIDTSLVEVTVITDVIDAQEPRTGSVSNGGDTNDTHPTLHGTAMPGSTVSILDNGELLGTTTADSFGNWSFKPDPDHPLSEGEHALTAQSKDAQGAEGQASEPYLIKVDTTAPEAPSIVEVIDDVGTVTGPIAQNETTDDTRPTLKGTGEPGSIVFVEDRVNGATTFVGSALVDADGNWTLRPDTSLRNGDHQFEAMAQDAAGNESVASEVYGITVMQGVPSAPAITGVTDAVEPKIGHVEPNGATNDAQPTVNGTAVPGQIVHVSIDGKEVGTAIATSTGQWSYRPTAPLRDGEHTFSAKAEGADGQLSEPTGPYPVLIDTIAPSVSLGEVLYDYVGVVHGPIGNGTTTDDATPAYSGRAEIGAIVSIYDGAKLIGSTVVKADGNWSFRVSDPLADGAHSLSTTVTDRAGNVSGHGKTINFTVDTSKVQIAIDQVVDHVGEVQGSLQPGQTTDDRQPEIRGKAGANALVKVSVDQQVVGSVQADEKGHWSLTLPSPLAEGDHRITATATTNGVESRSTEPFDLTVDITAPDRPSIDAVRDDVGAVQGLITHGGATDDATPSLSGRAEAGALVTISDGGQSIGSTVADANGNWSFTPGRPLADGEHRFTVTARDPAGNLSEPSEAFVMLLDTSAPGQPSIAEVIDAVGDVTGPLHQGDTTDDAQPLVKGLAERDSVVLIYDTVMGTKLLIGSARADAEGNWSFRPQAPYAPLVDGDHRLSAVATDEAGNRSEPSEGFDFSVLVGGVPTATAISGVFDAVAPHVGHVEQSGVTNDTRPTVMGTAPAGQLVHVRLDGKEIGTVQADANGRWSFRPEKPLSDGEHRYTAVAEVSNGKLSDETGAYTIVVDTTPPAVATELSLIDGVGAATGPIVAGGVTDDATPTYRGKAEPGAIVTIYDGDQTIGSTVVQSDGTWHFRPTEPLAEGAHSLSTTVTDPAGNASPRSESIAFTVESGKVDISIDQVIDHVGAITGGLQPGQATDDTQPEIKGKATPDSLVKVYVDGELAGSATANADGRWSLRPEGALAEGRHAITATSTGGSGESEPTQPFDIVVDITPPSPPTIESVADDVGPSQAPVPDGGYTDDTTPSLSGRAEAGAIVTIRDGETVLGSTVSDASGKWSFTPAVRLGDGEHAFTATAQDAAGNVSEAGSAYRIHVSTAAPGEAHITQVMDNVGPIVGDIHEIGVTDDTIPMITGKADAGSVVTLYAEFEGTSMLLGSTRVSENGDWSLVPTDDLDDGVYRITMVLTDRAGNVGAPSAPYLLEIDTVPPSTPKITDVIENVGGESGSLGQGGGVTTDHHPQIIGSAESGTLITITSEHLGVLGSTYADASGQWRFTPDKALDDGLHVFSVMATDAAGNPSARSGKVTITIEPESSASSDTVEPSATVDSLFGGEHDLASHAGGSDSQQSASATPHEMPHEDGAAAVQANVSRSAENAAPSAEPRGELDAGNGLALDLSKLSADGAHAGGGEASPGASVGSLLKLSLDDVLQQGGKDLFMDDGRTQLMVKGGAHDTVDLSGPAGSDGDAWVEHGATTVDGVAYTVYENSAQNAELLVQHGVTTHLM</sequence>
<evidence type="ECO:0000313" key="3">
    <source>
        <dbReference type="EMBL" id="AEA62534.1"/>
    </source>
</evidence>
<feature type="region of interest" description="Disordered" evidence="1">
    <location>
        <begin position="1737"/>
        <end position="1771"/>
    </location>
</feature>